<organism evidence="8 9">
    <name type="scientific">Torque teno mini virus 4</name>
    <dbReference type="NCBI Taxonomy" id="687372"/>
    <lineage>
        <taxon>Viruses</taxon>
        <taxon>Monodnaviria</taxon>
        <taxon>Shotokuvirae</taxon>
        <taxon>Commensaviricota</taxon>
        <taxon>Cardeaviricetes</taxon>
        <taxon>Sanitavirales</taxon>
        <taxon>Anelloviridae</taxon>
        <taxon>Betatorquevirus</taxon>
        <taxon>Betatorquevirus homini4</taxon>
    </lineage>
</organism>
<evidence type="ECO:0000313" key="8">
    <source>
        <dbReference type="EMBL" id="BAB19326.1"/>
    </source>
</evidence>
<protein>
    <recommendedName>
        <fullName evidence="6">Capsid protein</fullName>
    </recommendedName>
</protein>
<dbReference type="Pfam" id="PF02956">
    <property type="entry name" value="TT_ORF1"/>
    <property type="match status" value="1"/>
</dbReference>
<dbReference type="RefSeq" id="YP_003587896.1">
    <property type="nucleotide sequence ID" value="NC_014090.1"/>
</dbReference>
<evidence type="ECO:0000256" key="5">
    <source>
        <dbReference type="ARBA" id="ARBA00022844"/>
    </source>
</evidence>
<dbReference type="OrthoDB" id="3295at10239"/>
<evidence type="ECO:0000256" key="2">
    <source>
        <dbReference type="ARBA" id="ARBA00006131"/>
    </source>
</evidence>
<name>Q9DUB1_9VIRU</name>
<evidence type="ECO:0000313" key="9">
    <source>
        <dbReference type="Proteomes" id="UP000152857"/>
    </source>
</evidence>
<reference evidence="8 9" key="1">
    <citation type="journal article" date="2000" name="Virology">
        <title>Species-specific TT viruses in humans and nonhuman primates and their phylogenetic relatedness.</title>
        <authorList>
            <person name="Okamoto H."/>
            <person name="Nishizawa T."/>
            <person name="Tawara A."/>
            <person name="Peng Y."/>
            <person name="Takahashi M."/>
            <person name="Kishimoto J."/>
            <person name="Tanaka T."/>
            <person name="Miyakawa Y."/>
            <person name="Mayumi M."/>
        </authorList>
    </citation>
    <scope>NUCLEOTIDE SEQUENCE [LARGE SCALE GENOMIC DNA]</scope>
    <source>
        <strain evidence="8">Pt-TTV8-II</strain>
    </source>
</reference>
<dbReference type="KEGG" id="vg:9086736"/>
<dbReference type="Proteomes" id="UP000152857">
    <property type="component" value="Segment"/>
</dbReference>
<proteinExistence type="inferred from homology"/>
<comment type="function">
    <text evidence="6">Self-assembles to form an icosahedral capsid.</text>
</comment>
<keyword evidence="3 6" id="KW-1140">T=1 icosahedral capsid protein</keyword>
<evidence type="ECO:0000256" key="4">
    <source>
        <dbReference type="ARBA" id="ARBA00022561"/>
    </source>
</evidence>
<comment type="subcellular location">
    <subcellularLocation>
        <location evidence="1 6">Virion</location>
    </subcellularLocation>
</comment>
<sequence length="654" mass="77832">MPYYYRRNWRLPYRRRRWFWRRRPRPFIRRRFHRRRVRRQPYFHKKLKKLKLQQYQPRTVRYCKIKGFQCLFEASKYRIGNNYTMYFNTFAPEHLPGGGGFSIVKYSLESLYSEHEYVRNWWTKSNLNLPLFRYLGCTLKLYQSEDVDYAFQYQNCYPMVATAHLYISRQPSIMMMNNHSILVPSKRTQKRKKPCIKIKVSPPSQMENKWYFQKDNCKTPLLITTATACSFDHYYLNTSAKNNCITIYSLNTYLYQSRHFNNRGTTGYHPKNNTYLYGTLENGPKYKVGDLIYLGNTMTYQQGQSPRELHPTDTTKGFQEAKQFENWGNPFYTHNLHGTIHILQTTESPTQMYTGTSYEAEKTNLTEISNNFYTLRYNPYRDSGEGNKIYLLKNWTEETGWDPPTDTDLIMEGYPLWLMLWGWIDWQKKLAKINTIDTKYILVIQTKFTKGEMPIIVPIDYDFIDGQSPYTEELDPTDKQNWHPMVQYQQQTINNILTCGPGTPKYNGKNTVEAKLEYSFKFKFGGCPPPMAALEDPCKQPTYQIPQTTTMLQDPTTPLQYYLWNFDERRGQLTKTAADRIQKDWQLTDSVISTTGLHAKDLEPLQTHQEIQDQTSSEEESEEDIFSQLQRQRAKQHRIRQRILQLVTKIQKLE</sequence>
<evidence type="ECO:0000256" key="6">
    <source>
        <dbReference type="RuleBase" id="RU361230"/>
    </source>
</evidence>
<keyword evidence="4 6" id="KW-0167">Capsid protein</keyword>
<feature type="compositionally biased region" description="Acidic residues" evidence="7">
    <location>
        <begin position="616"/>
        <end position="625"/>
    </location>
</feature>
<comment type="similarity">
    <text evidence="2 6">Belongs to the anelloviridae capsid protein family.</text>
</comment>
<dbReference type="InterPro" id="IPR004219">
    <property type="entry name" value="TTvirus_Unk"/>
</dbReference>
<dbReference type="EMBL" id="AB041963">
    <property type="protein sequence ID" value="BAB19326.1"/>
    <property type="molecule type" value="Genomic_DNA"/>
</dbReference>
<dbReference type="GO" id="GO:0039615">
    <property type="term" value="C:T=1 icosahedral viral capsid"/>
    <property type="evidence" value="ECO:0007669"/>
    <property type="project" value="UniProtKB-UniRule"/>
</dbReference>
<accession>Q9DUB1</accession>
<feature type="region of interest" description="Disordered" evidence="7">
    <location>
        <begin position="602"/>
        <end position="629"/>
    </location>
</feature>
<keyword evidence="9" id="KW-1185">Reference proteome</keyword>
<keyword evidence="5 6" id="KW-0946">Virion</keyword>
<evidence type="ECO:0000256" key="7">
    <source>
        <dbReference type="SAM" id="MobiDB-lite"/>
    </source>
</evidence>
<evidence type="ECO:0000256" key="1">
    <source>
        <dbReference type="ARBA" id="ARBA00004328"/>
    </source>
</evidence>
<dbReference type="GeneID" id="9086736"/>
<evidence type="ECO:0000256" key="3">
    <source>
        <dbReference type="ARBA" id="ARBA00022431"/>
    </source>
</evidence>